<dbReference type="OrthoDB" id="6399317at2"/>
<gene>
    <name evidence="1" type="ORF">SAMN06296273_2665</name>
</gene>
<dbReference type="RefSeq" id="WP_096293983.1">
    <property type="nucleotide sequence ID" value="NZ_LT907782.1"/>
</dbReference>
<reference evidence="1 2" key="1">
    <citation type="submission" date="2017-08" db="EMBL/GenBank/DDBJ databases">
        <authorList>
            <person name="de Groot N.N."/>
        </authorList>
    </citation>
    <scope>NUCLEOTIDE SEQUENCE [LARGE SCALE GENOMIC DNA]</scope>
    <source>
        <strain evidence="1 2">Nm15</strain>
    </source>
</reference>
<sequence length="492" mass="55628">MMNEPIPEKENILDRINELFNEKPSIDSVLDSNIRYTQVDLLQYIDDDHILKKLSIQVAKETSLPSSSVFLAGLGTFSSVAARKYTVLYEDGTPLPIGLYVVIEQPSGSGKSRCLKIFQKPFYDMSKEIYDEITMGMATLNSKKDKGVLSKDEDNELSQLMARLNAFQPIFTTNTTAEGLEKQLTVSNGFFSCISSEQGLFNVLFGNSYRTDSKVNNNDVVLNGFDAGWINSARVTRKGYCGRVVGSIVCFAQSNSIETLLNSSNGTGLSERFLMLVEPHSLGKRDHLKRIERNHIITDEYAWKCREMKDVIEHAVEFDELRLITIPDSGFLKINEFLNTIEKDLDDGGKYSHASLRGAASKVNMQIMKIAANLCLIDKNKEEFWESYEIDDKYIDSAINICNTLLEALLKLCQTKGIIGTRAEFASIILLFEDNNKPKTERAIIQSRSRVSPFKQYSGNKSELIRQTLNEMLSQNILTKRYCHQTSYYSLL</sequence>
<evidence type="ECO:0008006" key="3">
    <source>
        <dbReference type="Google" id="ProtNLM"/>
    </source>
</evidence>
<name>A0A285C0Y6_9PROT</name>
<dbReference type="EMBL" id="LT907782">
    <property type="protein sequence ID" value="SNX61212.1"/>
    <property type="molecule type" value="Genomic_DNA"/>
</dbReference>
<protein>
    <recommendedName>
        <fullName evidence="3">DUF3987 domain-containing protein</fullName>
    </recommendedName>
</protein>
<evidence type="ECO:0000313" key="2">
    <source>
        <dbReference type="Proteomes" id="UP000242498"/>
    </source>
</evidence>
<evidence type="ECO:0000313" key="1">
    <source>
        <dbReference type="EMBL" id="SNX61212.1"/>
    </source>
</evidence>
<dbReference type="Pfam" id="PF13148">
    <property type="entry name" value="DUF3987"/>
    <property type="match status" value="1"/>
</dbReference>
<dbReference type="AlphaFoldDB" id="A0A285C0Y6"/>
<proteinExistence type="predicted"/>
<organism evidence="1 2">
    <name type="scientific">Nitrosomonas ureae</name>
    <dbReference type="NCBI Taxonomy" id="44577"/>
    <lineage>
        <taxon>Bacteria</taxon>
        <taxon>Pseudomonadati</taxon>
        <taxon>Pseudomonadota</taxon>
        <taxon>Betaproteobacteria</taxon>
        <taxon>Nitrosomonadales</taxon>
        <taxon>Nitrosomonadaceae</taxon>
        <taxon>Nitrosomonas</taxon>
    </lineage>
</organism>
<accession>A0A285C0Y6</accession>
<dbReference type="InterPro" id="IPR025048">
    <property type="entry name" value="DUF3987"/>
</dbReference>
<dbReference type="Proteomes" id="UP000242498">
    <property type="component" value="Chromosome I"/>
</dbReference>